<evidence type="ECO:0000313" key="8">
    <source>
        <dbReference type="Proteomes" id="UP001220064"/>
    </source>
</evidence>
<sequence length="145" mass="16295">MHDVITFPFRFIAFWAWYLKEFAVANISVLKDIISRGHDSTPGIGRYLCQSEKDAHYTLIAALITITPGTLVVGAGKNTPEGQRVMYVHGMYNSDADELRDDLRDMEERMLRGVMVHPRFFEDRLRDGATAAPDAPHAAGKEGQQ</sequence>
<dbReference type="Proteomes" id="UP001220064">
    <property type="component" value="Chromosome"/>
</dbReference>
<gene>
    <name evidence="7" type="primary">mrpE</name>
    <name evidence="7" type="ORF">CMASS_06760</name>
</gene>
<dbReference type="RefSeq" id="WP_022862259.1">
    <property type="nucleotide sequence ID" value="NZ_ATVG01000001.1"/>
</dbReference>
<keyword evidence="5" id="KW-1133">Transmembrane helix</keyword>
<keyword evidence="8" id="KW-1185">Reference proteome</keyword>
<proteinExistence type="inferred from homology"/>
<dbReference type="PANTHER" id="PTHR34584">
    <property type="entry name" value="NA(+)/H(+) ANTIPORTER SUBUNIT E1"/>
    <property type="match status" value="1"/>
</dbReference>
<keyword evidence="6" id="KW-0472">Membrane</keyword>
<evidence type="ECO:0000256" key="5">
    <source>
        <dbReference type="ARBA" id="ARBA00022989"/>
    </source>
</evidence>
<evidence type="ECO:0000256" key="3">
    <source>
        <dbReference type="ARBA" id="ARBA00022475"/>
    </source>
</evidence>
<evidence type="ECO:0000256" key="4">
    <source>
        <dbReference type="ARBA" id="ARBA00022692"/>
    </source>
</evidence>
<protein>
    <submittedName>
        <fullName evidence="7">Na(+)/H(+) antiporter subunit E</fullName>
    </submittedName>
</protein>
<name>A0ABY7U8R1_9CORY</name>
<dbReference type="PANTHER" id="PTHR34584:SF1">
    <property type="entry name" value="NA(+)_H(+) ANTIPORTER SUBUNIT E1"/>
    <property type="match status" value="1"/>
</dbReference>
<organism evidence="7 8">
    <name type="scientific">Corynebacterium massiliense DSM 45435</name>
    <dbReference type="NCBI Taxonomy" id="1121364"/>
    <lineage>
        <taxon>Bacteria</taxon>
        <taxon>Bacillati</taxon>
        <taxon>Actinomycetota</taxon>
        <taxon>Actinomycetes</taxon>
        <taxon>Mycobacteriales</taxon>
        <taxon>Corynebacteriaceae</taxon>
        <taxon>Corynebacterium</taxon>
    </lineage>
</organism>
<evidence type="ECO:0000256" key="2">
    <source>
        <dbReference type="ARBA" id="ARBA00006228"/>
    </source>
</evidence>
<evidence type="ECO:0000256" key="6">
    <source>
        <dbReference type="ARBA" id="ARBA00023136"/>
    </source>
</evidence>
<reference evidence="7 8" key="1">
    <citation type="submission" date="2020-10" db="EMBL/GenBank/DDBJ databases">
        <title>Complete genome sequence of Corynebacterium massiliense DSM 45435, type strain of Corynebacterium massiliense.</title>
        <authorList>
            <person name="Busche T."/>
            <person name="Kalinowski J."/>
            <person name="Ruckert C."/>
        </authorList>
    </citation>
    <scope>NUCLEOTIDE SEQUENCE [LARGE SCALE GENOMIC DNA]</scope>
    <source>
        <strain evidence="7 8">DSM 45435</strain>
    </source>
</reference>
<dbReference type="InterPro" id="IPR002758">
    <property type="entry name" value="Cation_antiport_E"/>
</dbReference>
<keyword evidence="4" id="KW-0812">Transmembrane</keyword>
<comment type="similarity">
    <text evidence="2">Belongs to the CPA3 antiporters (TC 2.A.63) subunit E family.</text>
</comment>
<accession>A0ABY7U8R1</accession>
<keyword evidence="3" id="KW-1003">Cell membrane</keyword>
<dbReference type="EMBL" id="CP063189">
    <property type="protein sequence ID" value="WCZ32786.1"/>
    <property type="molecule type" value="Genomic_DNA"/>
</dbReference>
<dbReference type="Pfam" id="PF01899">
    <property type="entry name" value="MNHE"/>
    <property type="match status" value="1"/>
</dbReference>
<comment type="subcellular location">
    <subcellularLocation>
        <location evidence="1">Cell membrane</location>
        <topology evidence="1">Multi-pass membrane protein</topology>
    </subcellularLocation>
</comment>
<evidence type="ECO:0000256" key="1">
    <source>
        <dbReference type="ARBA" id="ARBA00004651"/>
    </source>
</evidence>
<evidence type="ECO:0000313" key="7">
    <source>
        <dbReference type="EMBL" id="WCZ32786.1"/>
    </source>
</evidence>